<dbReference type="SUPFAM" id="SSF53955">
    <property type="entry name" value="Lysozyme-like"/>
    <property type="match status" value="1"/>
</dbReference>
<dbReference type="Pfam" id="PF06832">
    <property type="entry name" value="BiPBP_C"/>
    <property type="match status" value="1"/>
</dbReference>
<evidence type="ECO:0000256" key="5">
    <source>
        <dbReference type="ARBA" id="ARBA00022670"/>
    </source>
</evidence>
<name>A0A1H9IDU6_9SPIR</name>
<evidence type="ECO:0000259" key="14">
    <source>
        <dbReference type="Pfam" id="PF00912"/>
    </source>
</evidence>
<reference evidence="16 17" key="1">
    <citation type="submission" date="2016-10" db="EMBL/GenBank/DDBJ databases">
        <authorList>
            <person name="de Groot N.N."/>
        </authorList>
    </citation>
    <scope>NUCLEOTIDE SEQUENCE [LARGE SCALE GENOMIC DNA]</scope>
    <source>
        <strain evidence="16 17">B25</strain>
    </source>
</reference>
<keyword evidence="6" id="KW-0328">Glycosyltransferase</keyword>
<dbReference type="EMBL" id="FOFU01000009">
    <property type="protein sequence ID" value="SEQ72565.1"/>
    <property type="molecule type" value="Genomic_DNA"/>
</dbReference>
<evidence type="ECO:0000256" key="8">
    <source>
        <dbReference type="ARBA" id="ARBA00022801"/>
    </source>
</evidence>
<dbReference type="InterPro" id="IPR011815">
    <property type="entry name" value="PBP_1c"/>
</dbReference>
<protein>
    <recommendedName>
        <fullName evidence="10">peptidoglycan glycosyltransferase</fullName>
        <ecNumber evidence="10">2.4.99.28</ecNumber>
    </recommendedName>
</protein>
<evidence type="ECO:0000256" key="3">
    <source>
        <dbReference type="ARBA" id="ARBA00007739"/>
    </source>
</evidence>
<keyword evidence="7" id="KW-0808">Transferase</keyword>
<dbReference type="InterPro" id="IPR050396">
    <property type="entry name" value="Glycosyltr_51/Transpeptidase"/>
</dbReference>
<dbReference type="RefSeq" id="WP_074644868.1">
    <property type="nucleotide sequence ID" value="NZ_FOFU01000009.1"/>
</dbReference>
<dbReference type="InterPro" id="IPR001460">
    <property type="entry name" value="PCN-bd_Tpept"/>
</dbReference>
<evidence type="ECO:0000259" key="15">
    <source>
        <dbReference type="Pfam" id="PF06832"/>
    </source>
</evidence>
<keyword evidence="5" id="KW-0645">Protease</keyword>
<evidence type="ECO:0000313" key="16">
    <source>
        <dbReference type="EMBL" id="SEQ72565.1"/>
    </source>
</evidence>
<evidence type="ECO:0000256" key="9">
    <source>
        <dbReference type="ARBA" id="ARBA00023268"/>
    </source>
</evidence>
<keyword evidence="17" id="KW-1185">Reference proteome</keyword>
<evidence type="ECO:0000256" key="12">
    <source>
        <dbReference type="SAM" id="Phobius"/>
    </source>
</evidence>
<keyword evidence="9" id="KW-0511">Multifunctional enzyme</keyword>
<dbReference type="InterPro" id="IPR023346">
    <property type="entry name" value="Lysozyme-like_dom_sf"/>
</dbReference>
<feature type="domain" description="Penicillin-binding protein transpeptidase" evidence="13">
    <location>
        <begin position="311"/>
        <end position="543"/>
    </location>
</feature>
<evidence type="ECO:0000256" key="7">
    <source>
        <dbReference type="ARBA" id="ARBA00022679"/>
    </source>
</evidence>
<dbReference type="GO" id="GO:0008658">
    <property type="term" value="F:penicillin binding"/>
    <property type="evidence" value="ECO:0007669"/>
    <property type="project" value="InterPro"/>
</dbReference>
<feature type="domain" description="Penicillin-binding C-terminal" evidence="15">
    <location>
        <begin position="683"/>
        <end position="770"/>
    </location>
</feature>
<evidence type="ECO:0000256" key="4">
    <source>
        <dbReference type="ARBA" id="ARBA00022645"/>
    </source>
</evidence>
<organism evidence="16 17">
    <name type="scientific">Treponema bryantii</name>
    <dbReference type="NCBI Taxonomy" id="163"/>
    <lineage>
        <taxon>Bacteria</taxon>
        <taxon>Pseudomonadati</taxon>
        <taxon>Spirochaetota</taxon>
        <taxon>Spirochaetia</taxon>
        <taxon>Spirochaetales</taxon>
        <taxon>Treponemataceae</taxon>
        <taxon>Treponema</taxon>
    </lineage>
</organism>
<comment type="similarity">
    <text evidence="3">In the N-terminal section; belongs to the glycosyltransferase 51 family.</text>
</comment>
<dbReference type="Pfam" id="PF00905">
    <property type="entry name" value="Transpeptidase"/>
    <property type="match status" value="1"/>
</dbReference>
<dbReference type="EC" id="2.4.99.28" evidence="10"/>
<feature type="transmembrane region" description="Helical" evidence="12">
    <location>
        <begin position="20"/>
        <end position="40"/>
    </location>
</feature>
<sequence length="775" mass="87417">MKKADIQKLWLKIKKRKHIILLSVLILFSASLIFIIPASLVGKSQNYSYALYDKNGILLGGQVAADEQWRFAPDEVPEKFKKAIIAYEDKRFYFHSGIDILSIARAIKLNVSKKRIVSGGSTLTMQTIRLLENHPKRTYTQKIKEAFIAVLFEIRYTKKHILKLYCANAPFGGNVVGLEAASWRYFNRPPSELTWAETATLAVLPNQPSLVYPGANSEILLEKRNYLLNKLYQKKYFDKKTYELSLAESLPSKPFPLPSNSPHYLEYLKQTHKKNQTKFYTTLDYNIQKNTFRIIEHWSSEFSRRGISNAAALILDTKTKEVLAYCGNSGNALRNPDSYAVDMIQSKRSSGSLLKPFLYGAMLDAGELLPDQLVIDIPTRIGNYRPDNNIKKYSGVVPASEALTRSLNIPAIRELRKFGINRFLDCLRKCGFTTFNHDSEYYGLPLILGGGEITMWEAARAYADLMNKACMEQSDFPISTGSSWITVNVLSTGIRPEDEANWQKYANSKRIAWKTGTSNGNRDAWAIGITREYTVAVWIGNANGMGNPDLKSVSTSAPVMFDIFSVLPKTSWPDIPYDDLTEQTVCSHSGFAASPDCKETKSIFRSRAAVTPELCPYCKKISFTFDKKYRATTEDLTGEKAGIYNGTLPKIEKRFVLPPNLEYWYKNTSVVYTSLPDFVPWHHSTSADNLSIVFPEPNAKIIIPVEIDGTQGAMVMQAAVRSSDTFVYWDVDGIYLGYTEKVHEMTISPDSGTHILTVTDSNGNILKRKFEILES</sequence>
<keyword evidence="8" id="KW-0378">Hydrolase</keyword>
<dbReference type="AlphaFoldDB" id="A0A1H9IDU6"/>
<feature type="domain" description="Glycosyl transferase family 51" evidence="14">
    <location>
        <begin position="72"/>
        <end position="231"/>
    </location>
</feature>
<gene>
    <name evidence="16" type="ORF">SAMN04487977_10986</name>
</gene>
<keyword evidence="4" id="KW-0121">Carboxypeptidase</keyword>
<dbReference type="Gene3D" id="1.10.3810.10">
    <property type="entry name" value="Biosynthetic peptidoglycan transglycosylase-like"/>
    <property type="match status" value="1"/>
</dbReference>
<evidence type="ECO:0000313" key="17">
    <source>
        <dbReference type="Proteomes" id="UP000182360"/>
    </source>
</evidence>
<proteinExistence type="inferred from homology"/>
<keyword evidence="12" id="KW-0812">Transmembrane</keyword>
<comment type="similarity">
    <text evidence="2">In the C-terminal section; belongs to the transpeptidase family.</text>
</comment>
<accession>A0A1H9IDU6</accession>
<evidence type="ECO:0000256" key="2">
    <source>
        <dbReference type="ARBA" id="ARBA00007090"/>
    </source>
</evidence>
<comment type="pathway">
    <text evidence="1">Cell wall biogenesis; peptidoglycan biosynthesis.</text>
</comment>
<evidence type="ECO:0000256" key="11">
    <source>
        <dbReference type="ARBA" id="ARBA00049902"/>
    </source>
</evidence>
<dbReference type="GO" id="GO:0004180">
    <property type="term" value="F:carboxypeptidase activity"/>
    <property type="evidence" value="ECO:0007669"/>
    <property type="project" value="UniProtKB-KW"/>
</dbReference>
<dbReference type="SUPFAM" id="SSF56601">
    <property type="entry name" value="beta-lactamase/transpeptidase-like"/>
    <property type="match status" value="1"/>
</dbReference>
<dbReference type="OrthoDB" id="343702at2"/>
<dbReference type="PANTHER" id="PTHR32282:SF15">
    <property type="entry name" value="PENICILLIN-BINDING PROTEIN 1C"/>
    <property type="match status" value="1"/>
</dbReference>
<dbReference type="GO" id="GO:0009252">
    <property type="term" value="P:peptidoglycan biosynthetic process"/>
    <property type="evidence" value="ECO:0007669"/>
    <property type="project" value="InterPro"/>
</dbReference>
<evidence type="ECO:0000256" key="10">
    <source>
        <dbReference type="ARBA" id="ARBA00044770"/>
    </source>
</evidence>
<keyword evidence="12" id="KW-0472">Membrane</keyword>
<dbReference type="Proteomes" id="UP000182360">
    <property type="component" value="Unassembled WGS sequence"/>
</dbReference>
<dbReference type="GO" id="GO:0008955">
    <property type="term" value="F:peptidoglycan glycosyltransferase activity"/>
    <property type="evidence" value="ECO:0007669"/>
    <property type="project" value="UniProtKB-EC"/>
</dbReference>
<evidence type="ECO:0000259" key="13">
    <source>
        <dbReference type="Pfam" id="PF00905"/>
    </source>
</evidence>
<dbReference type="GO" id="GO:0006508">
    <property type="term" value="P:proteolysis"/>
    <property type="evidence" value="ECO:0007669"/>
    <property type="project" value="UniProtKB-KW"/>
</dbReference>
<dbReference type="InterPro" id="IPR036950">
    <property type="entry name" value="PBP_transglycosylase"/>
</dbReference>
<dbReference type="InterPro" id="IPR009647">
    <property type="entry name" value="PBP_C"/>
</dbReference>
<evidence type="ECO:0000256" key="6">
    <source>
        <dbReference type="ARBA" id="ARBA00022676"/>
    </source>
</evidence>
<evidence type="ECO:0000256" key="1">
    <source>
        <dbReference type="ARBA" id="ARBA00004752"/>
    </source>
</evidence>
<dbReference type="NCBIfam" id="TIGR02073">
    <property type="entry name" value="PBP_1c"/>
    <property type="match status" value="1"/>
</dbReference>
<keyword evidence="12" id="KW-1133">Transmembrane helix</keyword>
<comment type="catalytic activity">
    <reaction evidence="11">
        <text>[GlcNAc-(1-&gt;4)-Mur2Ac(oyl-L-Ala-gamma-D-Glu-L-Lys-D-Ala-D-Ala)](n)-di-trans,octa-cis-undecaprenyl diphosphate + beta-D-GlcNAc-(1-&gt;4)-Mur2Ac(oyl-L-Ala-gamma-D-Glu-L-Lys-D-Ala-D-Ala)-di-trans,octa-cis-undecaprenyl diphosphate = [GlcNAc-(1-&gt;4)-Mur2Ac(oyl-L-Ala-gamma-D-Glu-L-Lys-D-Ala-D-Ala)](n+1)-di-trans,octa-cis-undecaprenyl diphosphate + di-trans,octa-cis-undecaprenyl diphosphate + H(+)</text>
        <dbReference type="Rhea" id="RHEA:23708"/>
        <dbReference type="Rhea" id="RHEA-COMP:9602"/>
        <dbReference type="Rhea" id="RHEA-COMP:9603"/>
        <dbReference type="ChEBI" id="CHEBI:15378"/>
        <dbReference type="ChEBI" id="CHEBI:58405"/>
        <dbReference type="ChEBI" id="CHEBI:60033"/>
        <dbReference type="ChEBI" id="CHEBI:78435"/>
        <dbReference type="EC" id="2.4.99.28"/>
    </reaction>
</comment>
<dbReference type="InterPro" id="IPR001264">
    <property type="entry name" value="Glyco_trans_51"/>
</dbReference>
<dbReference type="Pfam" id="PF00912">
    <property type="entry name" value="Transgly"/>
    <property type="match status" value="1"/>
</dbReference>
<dbReference type="PANTHER" id="PTHR32282">
    <property type="entry name" value="BINDING PROTEIN TRANSPEPTIDASE, PUTATIVE-RELATED"/>
    <property type="match status" value="1"/>
</dbReference>
<dbReference type="Gene3D" id="3.40.710.10">
    <property type="entry name" value="DD-peptidase/beta-lactamase superfamily"/>
    <property type="match status" value="1"/>
</dbReference>
<dbReference type="GO" id="GO:0030288">
    <property type="term" value="C:outer membrane-bounded periplasmic space"/>
    <property type="evidence" value="ECO:0007669"/>
    <property type="project" value="TreeGrafter"/>
</dbReference>
<dbReference type="InterPro" id="IPR012338">
    <property type="entry name" value="Beta-lactam/transpept-like"/>
</dbReference>